<evidence type="ECO:0000313" key="9">
    <source>
        <dbReference type="EMBL" id="VDH95934.1"/>
    </source>
</evidence>
<gene>
    <name evidence="9" type="ORF">MGAL_10B090341</name>
</gene>
<dbReference type="PROSITE" id="PS50026">
    <property type="entry name" value="EGF_3"/>
    <property type="match status" value="1"/>
</dbReference>
<dbReference type="FunFam" id="2.10.25.10:FF:000038">
    <property type="entry name" value="Fibrillin 2"/>
    <property type="match status" value="1"/>
</dbReference>
<dbReference type="Gene3D" id="2.10.25.10">
    <property type="entry name" value="Laminin"/>
    <property type="match status" value="1"/>
</dbReference>
<sequence>MAKTYVFGAVESPEENVVDVLDQASLQNGYNNGEYDVFTNDEPDDINECLDKQRTAMCPQHSDCLNTDGSYECNCKNGYQDTNGTCTGDKMSPEDKSTDLVSKIGLSVGMLVILVILIVAFVKWKKRTRQSTFGVKSNTNSDGHKNVENELTEIGQNLV</sequence>
<dbReference type="SMART" id="SM00181">
    <property type="entry name" value="EGF"/>
    <property type="match status" value="1"/>
</dbReference>
<keyword evidence="4" id="KW-1015">Disulfide bond</keyword>
<dbReference type="Proteomes" id="UP000596742">
    <property type="component" value="Unassembled WGS sequence"/>
</dbReference>
<feature type="domain" description="EGF-like" evidence="8">
    <location>
        <begin position="45"/>
        <end position="87"/>
    </location>
</feature>
<keyword evidence="2" id="KW-0732">Signal</keyword>
<feature type="transmembrane region" description="Helical" evidence="7">
    <location>
        <begin position="100"/>
        <end position="122"/>
    </location>
</feature>
<reference evidence="9" key="1">
    <citation type="submission" date="2018-11" db="EMBL/GenBank/DDBJ databases">
        <authorList>
            <person name="Alioto T."/>
            <person name="Alioto T."/>
        </authorList>
    </citation>
    <scope>NUCLEOTIDE SEQUENCE</scope>
</reference>
<dbReference type="InterPro" id="IPR018097">
    <property type="entry name" value="EGF_Ca-bd_CS"/>
</dbReference>
<evidence type="ECO:0000256" key="6">
    <source>
        <dbReference type="SAM" id="MobiDB-lite"/>
    </source>
</evidence>
<dbReference type="InterPro" id="IPR000742">
    <property type="entry name" value="EGF"/>
</dbReference>
<evidence type="ECO:0000256" key="3">
    <source>
        <dbReference type="ARBA" id="ARBA00022737"/>
    </source>
</evidence>
<organism evidence="9 10">
    <name type="scientific">Mytilus galloprovincialis</name>
    <name type="common">Mediterranean mussel</name>
    <dbReference type="NCBI Taxonomy" id="29158"/>
    <lineage>
        <taxon>Eukaryota</taxon>
        <taxon>Metazoa</taxon>
        <taxon>Spiralia</taxon>
        <taxon>Lophotrochozoa</taxon>
        <taxon>Mollusca</taxon>
        <taxon>Bivalvia</taxon>
        <taxon>Autobranchia</taxon>
        <taxon>Pteriomorphia</taxon>
        <taxon>Mytilida</taxon>
        <taxon>Mytiloidea</taxon>
        <taxon>Mytilidae</taxon>
        <taxon>Mytilinae</taxon>
        <taxon>Mytilus</taxon>
    </lineage>
</organism>
<comment type="caution">
    <text evidence="9">The sequence shown here is derived from an EMBL/GenBank/DDBJ whole genome shotgun (WGS) entry which is preliminary data.</text>
</comment>
<keyword evidence="7" id="KW-0472">Membrane</keyword>
<evidence type="ECO:0000256" key="2">
    <source>
        <dbReference type="ARBA" id="ARBA00022729"/>
    </source>
</evidence>
<dbReference type="PROSITE" id="PS00010">
    <property type="entry name" value="ASX_HYDROXYL"/>
    <property type="match status" value="1"/>
</dbReference>
<comment type="caution">
    <text evidence="5">Lacks conserved residue(s) required for the propagation of feature annotation.</text>
</comment>
<evidence type="ECO:0000259" key="8">
    <source>
        <dbReference type="PROSITE" id="PS50026"/>
    </source>
</evidence>
<accession>A0A8B6BVR7</accession>
<keyword evidence="1 5" id="KW-0245">EGF-like domain</keyword>
<evidence type="ECO:0000256" key="7">
    <source>
        <dbReference type="SAM" id="Phobius"/>
    </source>
</evidence>
<evidence type="ECO:0000256" key="5">
    <source>
        <dbReference type="PROSITE-ProRule" id="PRU00076"/>
    </source>
</evidence>
<dbReference type="SMART" id="SM00179">
    <property type="entry name" value="EGF_CA"/>
    <property type="match status" value="1"/>
</dbReference>
<dbReference type="PROSITE" id="PS01187">
    <property type="entry name" value="EGF_CA"/>
    <property type="match status" value="1"/>
</dbReference>
<dbReference type="InterPro" id="IPR001881">
    <property type="entry name" value="EGF-like_Ca-bd_dom"/>
</dbReference>
<protein>
    <recommendedName>
        <fullName evidence="8">EGF-like domain-containing protein</fullName>
    </recommendedName>
</protein>
<dbReference type="InterPro" id="IPR049883">
    <property type="entry name" value="NOTCH1_EGF-like"/>
</dbReference>
<dbReference type="Pfam" id="PF07645">
    <property type="entry name" value="EGF_CA"/>
    <property type="match status" value="1"/>
</dbReference>
<keyword evidence="10" id="KW-1185">Reference proteome</keyword>
<dbReference type="EMBL" id="UYJE01000734">
    <property type="protein sequence ID" value="VDH95934.1"/>
    <property type="molecule type" value="Genomic_DNA"/>
</dbReference>
<keyword evidence="7" id="KW-1133">Transmembrane helix</keyword>
<dbReference type="GO" id="GO:0005509">
    <property type="term" value="F:calcium ion binding"/>
    <property type="evidence" value="ECO:0007669"/>
    <property type="project" value="InterPro"/>
</dbReference>
<dbReference type="InterPro" id="IPR000152">
    <property type="entry name" value="EGF-type_Asp/Asn_hydroxyl_site"/>
</dbReference>
<feature type="non-terminal residue" evidence="9">
    <location>
        <position position="159"/>
    </location>
</feature>
<dbReference type="PROSITE" id="PS01186">
    <property type="entry name" value="EGF_2"/>
    <property type="match status" value="1"/>
</dbReference>
<proteinExistence type="predicted"/>
<evidence type="ECO:0000256" key="4">
    <source>
        <dbReference type="ARBA" id="ARBA00023157"/>
    </source>
</evidence>
<dbReference type="SUPFAM" id="SSF57196">
    <property type="entry name" value="EGF/Laminin"/>
    <property type="match status" value="1"/>
</dbReference>
<dbReference type="OrthoDB" id="6161700at2759"/>
<evidence type="ECO:0000313" key="10">
    <source>
        <dbReference type="Proteomes" id="UP000596742"/>
    </source>
</evidence>
<keyword evidence="7" id="KW-0812">Transmembrane</keyword>
<dbReference type="CDD" id="cd00054">
    <property type="entry name" value="EGF_CA"/>
    <property type="match status" value="1"/>
</dbReference>
<evidence type="ECO:0000256" key="1">
    <source>
        <dbReference type="ARBA" id="ARBA00022536"/>
    </source>
</evidence>
<keyword evidence="3" id="KW-0677">Repeat</keyword>
<feature type="region of interest" description="Disordered" evidence="6">
    <location>
        <begin position="135"/>
        <end position="159"/>
    </location>
</feature>
<name>A0A8B6BVR7_MYTGA</name>
<dbReference type="AlphaFoldDB" id="A0A8B6BVR7"/>